<evidence type="ECO:0000256" key="1">
    <source>
        <dbReference type="ARBA" id="ARBA00004651"/>
    </source>
</evidence>
<dbReference type="PANTHER" id="PTHR30572:SF4">
    <property type="entry name" value="ABC TRANSPORTER PERMEASE YTRF"/>
    <property type="match status" value="1"/>
</dbReference>
<feature type="transmembrane region" description="Helical" evidence="7">
    <location>
        <begin position="367"/>
        <end position="395"/>
    </location>
</feature>
<dbReference type="InterPro" id="IPR003838">
    <property type="entry name" value="ABC3_permease_C"/>
</dbReference>
<keyword evidence="5 7" id="KW-0472">Membrane</keyword>
<dbReference type="InterPro" id="IPR025857">
    <property type="entry name" value="MacB_PCD"/>
</dbReference>
<organism evidence="10 11">
    <name type="scientific">Candidatus Lloydbacteria bacterium CG22_combo_CG10-13_8_21_14_all_47_15</name>
    <dbReference type="NCBI Taxonomy" id="1974635"/>
    <lineage>
        <taxon>Bacteria</taxon>
        <taxon>Candidatus Lloydiibacteriota</taxon>
    </lineage>
</organism>
<comment type="subcellular location">
    <subcellularLocation>
        <location evidence="1">Cell membrane</location>
        <topology evidence="1">Multi-pass membrane protein</topology>
    </subcellularLocation>
</comment>
<dbReference type="EMBL" id="PCTL01000001">
    <property type="protein sequence ID" value="PIP73962.1"/>
    <property type="molecule type" value="Genomic_DNA"/>
</dbReference>
<evidence type="ECO:0000256" key="5">
    <source>
        <dbReference type="ARBA" id="ARBA00023136"/>
    </source>
</evidence>
<evidence type="ECO:0000256" key="7">
    <source>
        <dbReference type="SAM" id="Phobius"/>
    </source>
</evidence>
<evidence type="ECO:0000256" key="4">
    <source>
        <dbReference type="ARBA" id="ARBA00022989"/>
    </source>
</evidence>
<dbReference type="InterPro" id="IPR050250">
    <property type="entry name" value="Macrolide_Exporter_MacB"/>
</dbReference>
<dbReference type="GO" id="GO:0022857">
    <property type="term" value="F:transmembrane transporter activity"/>
    <property type="evidence" value="ECO:0007669"/>
    <property type="project" value="TreeGrafter"/>
</dbReference>
<dbReference type="Pfam" id="PF02687">
    <property type="entry name" value="FtsX"/>
    <property type="match status" value="1"/>
</dbReference>
<evidence type="ECO:0000256" key="6">
    <source>
        <dbReference type="ARBA" id="ARBA00038076"/>
    </source>
</evidence>
<keyword evidence="4 7" id="KW-1133">Transmembrane helix</keyword>
<dbReference type="PANTHER" id="PTHR30572">
    <property type="entry name" value="MEMBRANE COMPONENT OF TRANSPORTER-RELATED"/>
    <property type="match status" value="1"/>
</dbReference>
<dbReference type="AlphaFoldDB" id="A0A2H0CVM0"/>
<dbReference type="Pfam" id="PF12704">
    <property type="entry name" value="MacB_PCD"/>
    <property type="match status" value="1"/>
</dbReference>
<name>A0A2H0CVM0_9BACT</name>
<evidence type="ECO:0000256" key="2">
    <source>
        <dbReference type="ARBA" id="ARBA00022475"/>
    </source>
</evidence>
<evidence type="ECO:0000259" key="9">
    <source>
        <dbReference type="Pfam" id="PF12704"/>
    </source>
</evidence>
<sequence>MTLTHTIRTALTGLHTNRLRSLLTILGIVIGVAAIILIVSLGKGAQSLILDQIQGMGPRTIVVIPGREPTGPTDAAQIFSDSLKVGDLAALKRQVNVPGAQNITPILFGGETAAYKNDTFRMTIFGGDTTIFNVFDIDLAEGVFFSANDVRASASVAVIGAKVKEELFGERQAIGERIRVKGRNLRVIGVLSRKGQTAFFNFDEMVMVPYTTAANYIFGIKYFHRLILQAETEMDIPRTVADVERVLRDQHGITDPEKDDFFVETQADLADTLSIITDALTLFLVSVAAVSLVVGGIGIMNIMFVSVTERTREIGLRKALGATRREILTQFLFEAIILTGIGGIAGIILGALVAFASATAISHLTEFHWTFVFPFSAALIGLVVSAGIGIIFGYYPARDAAQKSPMEALRYE</sequence>
<evidence type="ECO:0000259" key="8">
    <source>
        <dbReference type="Pfam" id="PF02687"/>
    </source>
</evidence>
<feature type="domain" description="MacB-like periplasmic core" evidence="9">
    <location>
        <begin position="21"/>
        <end position="245"/>
    </location>
</feature>
<protein>
    <submittedName>
        <fullName evidence="10">Multidrug ABC transporter substrate-binding protein</fullName>
    </submittedName>
</protein>
<feature type="transmembrane region" description="Helical" evidence="7">
    <location>
        <begin position="21"/>
        <end position="42"/>
    </location>
</feature>
<keyword evidence="3 7" id="KW-0812">Transmembrane</keyword>
<feature type="transmembrane region" description="Helical" evidence="7">
    <location>
        <begin position="282"/>
        <end position="307"/>
    </location>
</feature>
<feature type="domain" description="ABC3 transporter permease C-terminal" evidence="8">
    <location>
        <begin position="286"/>
        <end position="405"/>
    </location>
</feature>
<evidence type="ECO:0000313" key="11">
    <source>
        <dbReference type="Proteomes" id="UP000230638"/>
    </source>
</evidence>
<evidence type="ECO:0000256" key="3">
    <source>
        <dbReference type="ARBA" id="ARBA00022692"/>
    </source>
</evidence>
<evidence type="ECO:0000313" key="10">
    <source>
        <dbReference type="EMBL" id="PIP73962.1"/>
    </source>
</evidence>
<comment type="caution">
    <text evidence="10">The sequence shown here is derived from an EMBL/GenBank/DDBJ whole genome shotgun (WGS) entry which is preliminary data.</text>
</comment>
<dbReference type="Proteomes" id="UP000230638">
    <property type="component" value="Unassembled WGS sequence"/>
</dbReference>
<dbReference type="GO" id="GO:0005886">
    <property type="term" value="C:plasma membrane"/>
    <property type="evidence" value="ECO:0007669"/>
    <property type="project" value="UniProtKB-SubCell"/>
</dbReference>
<gene>
    <name evidence="10" type="ORF">COW88_00085</name>
</gene>
<keyword evidence="2" id="KW-1003">Cell membrane</keyword>
<comment type="similarity">
    <text evidence="6">Belongs to the ABC-4 integral membrane protein family.</text>
</comment>
<reference evidence="10 11" key="1">
    <citation type="submission" date="2017-09" db="EMBL/GenBank/DDBJ databases">
        <title>Depth-based differentiation of microbial function through sediment-hosted aquifers and enrichment of novel symbionts in the deep terrestrial subsurface.</title>
        <authorList>
            <person name="Probst A.J."/>
            <person name="Ladd B."/>
            <person name="Jarett J.K."/>
            <person name="Geller-Mcgrath D.E."/>
            <person name="Sieber C.M."/>
            <person name="Emerson J.B."/>
            <person name="Anantharaman K."/>
            <person name="Thomas B.C."/>
            <person name="Malmstrom R."/>
            <person name="Stieglmeier M."/>
            <person name="Klingl A."/>
            <person name="Woyke T."/>
            <person name="Ryan C.M."/>
            <person name="Banfield J.F."/>
        </authorList>
    </citation>
    <scope>NUCLEOTIDE SEQUENCE [LARGE SCALE GENOMIC DNA]</scope>
    <source>
        <strain evidence="10">CG22_combo_CG10-13_8_21_14_all_47_15</strain>
    </source>
</reference>
<proteinExistence type="inferred from homology"/>
<accession>A0A2H0CVM0</accession>
<feature type="transmembrane region" description="Helical" evidence="7">
    <location>
        <begin position="328"/>
        <end position="361"/>
    </location>
</feature>